<name>F2E853_HORVV</name>
<dbReference type="EMBL" id="AK372327">
    <property type="protein sequence ID" value="BAK03525.1"/>
    <property type="molecule type" value="mRNA"/>
</dbReference>
<sequence>EERPLHLPLLRDLVAAPASASSNHLRLASCPSTSPVAGHAPGRQARALALTAPLAGHVMRCFQRGRGAQRLLVPRPPSSGRAFLVRRDAAPPPRARAPLPRALGLASRRDLVAAPPPRARPFQQPPPRRDPIVARVHRAADAGPRLQLAETAASSRATAPSTRTLRVLDGDERRKGDPWQRHGCWPTSMAAGERPWEGLDCFFKRLHGPDCIF</sequence>
<organism evidence="2">
    <name type="scientific">Hordeum vulgare subsp. vulgare</name>
    <name type="common">Domesticated barley</name>
    <dbReference type="NCBI Taxonomy" id="112509"/>
    <lineage>
        <taxon>Eukaryota</taxon>
        <taxon>Viridiplantae</taxon>
        <taxon>Streptophyta</taxon>
        <taxon>Embryophyta</taxon>
        <taxon>Tracheophyta</taxon>
        <taxon>Spermatophyta</taxon>
        <taxon>Magnoliopsida</taxon>
        <taxon>Liliopsida</taxon>
        <taxon>Poales</taxon>
        <taxon>Poaceae</taxon>
        <taxon>BOP clade</taxon>
        <taxon>Pooideae</taxon>
        <taxon>Triticodae</taxon>
        <taxon>Triticeae</taxon>
        <taxon>Hordeinae</taxon>
        <taxon>Hordeum</taxon>
    </lineage>
</organism>
<dbReference type="AlphaFoldDB" id="F2E853"/>
<accession>F2E853</accession>
<evidence type="ECO:0000256" key="1">
    <source>
        <dbReference type="SAM" id="MobiDB-lite"/>
    </source>
</evidence>
<protein>
    <submittedName>
        <fullName evidence="2">Predicted protein</fullName>
    </submittedName>
</protein>
<evidence type="ECO:0000313" key="2">
    <source>
        <dbReference type="EMBL" id="BAK03525.1"/>
    </source>
</evidence>
<feature type="non-terminal residue" evidence="2">
    <location>
        <position position="1"/>
    </location>
</feature>
<feature type="region of interest" description="Disordered" evidence="1">
    <location>
        <begin position="149"/>
        <end position="183"/>
    </location>
</feature>
<proteinExistence type="evidence at transcript level"/>
<reference evidence="2" key="1">
    <citation type="journal article" date="2011" name="Plant Physiol.">
        <title>Comprehensive sequence analysis of 24,783 barley full-length cDNAs derived from 12 clone libraries.</title>
        <authorList>
            <person name="Matsumoto T."/>
            <person name="Tanaka T."/>
            <person name="Sakai H."/>
            <person name="Amano N."/>
            <person name="Kanamori H."/>
            <person name="Kurita K."/>
            <person name="Kikuta A."/>
            <person name="Kamiya K."/>
            <person name="Yamamoto M."/>
            <person name="Ikawa H."/>
            <person name="Fujii N."/>
            <person name="Hori K."/>
            <person name="Itoh T."/>
            <person name="Sato K."/>
        </authorList>
    </citation>
    <scope>NUCLEOTIDE SEQUENCE</scope>
</reference>
<feature type="compositionally biased region" description="Low complexity" evidence="1">
    <location>
        <begin position="151"/>
        <end position="165"/>
    </location>
</feature>
<feature type="compositionally biased region" description="Basic and acidic residues" evidence="1">
    <location>
        <begin position="166"/>
        <end position="180"/>
    </location>
</feature>